<gene>
    <name evidence="4" type="ORF">D4A81_05750</name>
</gene>
<dbReference type="GO" id="GO:0016462">
    <property type="term" value="F:pyrophosphatase activity"/>
    <property type="evidence" value="ECO:0007669"/>
    <property type="project" value="TreeGrafter"/>
</dbReference>
<evidence type="ECO:0000313" key="4">
    <source>
        <dbReference type="EMBL" id="AYA99480.1"/>
    </source>
</evidence>
<dbReference type="InterPro" id="IPR003695">
    <property type="entry name" value="Ppx_GppA_N"/>
</dbReference>
<evidence type="ECO:0000259" key="2">
    <source>
        <dbReference type="Pfam" id="PF02541"/>
    </source>
</evidence>
<evidence type="ECO:0000313" key="5">
    <source>
        <dbReference type="Proteomes" id="UP000265562"/>
    </source>
</evidence>
<dbReference type="PANTHER" id="PTHR30005">
    <property type="entry name" value="EXOPOLYPHOSPHATASE"/>
    <property type="match status" value="1"/>
</dbReference>
<proteinExistence type="inferred from homology"/>
<comment type="similarity">
    <text evidence="1">Belongs to the GppA/Ppx family.</text>
</comment>
<feature type="domain" description="Ppx/GppA phosphatase C-terminal" evidence="3">
    <location>
        <begin position="327"/>
        <end position="471"/>
    </location>
</feature>
<dbReference type="Gene3D" id="1.10.3210.10">
    <property type="entry name" value="Hypothetical protein af1432"/>
    <property type="match status" value="1"/>
</dbReference>
<organism evidence="4 5">
    <name type="scientific">Lachnoanaerobaculum umeaense</name>
    <dbReference type="NCBI Taxonomy" id="617123"/>
    <lineage>
        <taxon>Bacteria</taxon>
        <taxon>Bacillati</taxon>
        <taxon>Bacillota</taxon>
        <taxon>Clostridia</taxon>
        <taxon>Lachnospirales</taxon>
        <taxon>Lachnospiraceae</taxon>
        <taxon>Lachnoanaerobaculum</taxon>
    </lineage>
</organism>
<dbReference type="AlphaFoldDB" id="A0A385PZC6"/>
<dbReference type="EMBL" id="CP032364">
    <property type="protein sequence ID" value="AYA99480.1"/>
    <property type="molecule type" value="Genomic_DNA"/>
</dbReference>
<evidence type="ECO:0000256" key="1">
    <source>
        <dbReference type="ARBA" id="ARBA00007125"/>
    </source>
</evidence>
<dbReference type="CDD" id="cd00077">
    <property type="entry name" value="HDc"/>
    <property type="match status" value="1"/>
</dbReference>
<dbReference type="Proteomes" id="UP000265562">
    <property type="component" value="Chromosome"/>
</dbReference>
<dbReference type="Pfam" id="PF02541">
    <property type="entry name" value="Ppx-GppA"/>
    <property type="match status" value="1"/>
</dbReference>
<feature type="domain" description="Ppx/GppA phosphatase N-terminal" evidence="2">
    <location>
        <begin position="32"/>
        <end position="303"/>
    </location>
</feature>
<sequence>MGKSDIKYFAAIDVGSFELELGIYEISTKSGIKRIDYVKHTIALGSDTYKYGKISYEMIDELCDVLSDFRNIMESYKVEAYRAYATSAMREASNNMQVLDQIKVRSGIDISIISNSEQRFISYMSIDSKGELFEKYIKNGTAIADVGFGSMQLTLYDNGGIQSTQNLSLGVLRLREMVDEIDNVTEKKHNVLTELIDNELNTFKKIYLKNKKVRTIIGIGEPLMYVFKYMDNTSGDMIIDYDRFIALFDKIRGKSVEEIENILGVSKNHAKMILPSVLIFQRIFDLFNANEVWMPGTLLIDGIAAEFAKKTGIINTGHNFEEDIIASSKSLAKRYRGNSKHTTMVEKNALCIFDAIREVSGLKDRDRLLVQIAAILHNIGKFINMKNSDIATYNIISTGEIIGISHDERMLVAEMSNIDTEENIYNKRDIRLAKLSAILQIANALDRSHKQKIKDFSLELVDNQLILEIKCMGDLSLEILSLNSHRNFFREIFGIEFILKQIRTF</sequence>
<dbReference type="InterPro" id="IPR043129">
    <property type="entry name" value="ATPase_NBD"/>
</dbReference>
<evidence type="ECO:0000259" key="3">
    <source>
        <dbReference type="Pfam" id="PF21447"/>
    </source>
</evidence>
<dbReference type="SUPFAM" id="SSF53067">
    <property type="entry name" value="Actin-like ATPase domain"/>
    <property type="match status" value="2"/>
</dbReference>
<dbReference type="Gene3D" id="3.30.420.40">
    <property type="match status" value="1"/>
</dbReference>
<dbReference type="OrthoDB" id="9814545at2"/>
<dbReference type="KEGG" id="lua:D4A81_05750"/>
<dbReference type="InterPro" id="IPR003607">
    <property type="entry name" value="HD/PDEase_dom"/>
</dbReference>
<name>A0A385PZC6_9FIRM</name>
<dbReference type="Pfam" id="PF21447">
    <property type="entry name" value="Ppx-GppA_III"/>
    <property type="match status" value="1"/>
</dbReference>
<reference evidence="4 5" key="1">
    <citation type="submission" date="2018-09" db="EMBL/GenBank/DDBJ databases">
        <title>Genome sequencing of Lachnoanaerobaculum umeaense DSM 23576.</title>
        <authorList>
            <person name="Kook J.-K."/>
            <person name="Park S.-N."/>
            <person name="Lim Y.K."/>
        </authorList>
    </citation>
    <scope>NUCLEOTIDE SEQUENCE [LARGE SCALE GENOMIC DNA]</scope>
    <source>
        <strain evidence="5">DSM 23576 \ CCUG 58757</strain>
    </source>
</reference>
<protein>
    <submittedName>
        <fullName evidence="4">HD domain-containing protein</fullName>
    </submittedName>
</protein>
<dbReference type="CDD" id="cd24006">
    <property type="entry name" value="ASKHA_NBD_PPX_GppA"/>
    <property type="match status" value="1"/>
</dbReference>
<keyword evidence="5" id="KW-1185">Reference proteome</keyword>
<dbReference type="Gene3D" id="3.30.420.150">
    <property type="entry name" value="Exopolyphosphatase. Domain 2"/>
    <property type="match status" value="1"/>
</dbReference>
<dbReference type="SUPFAM" id="SSF109604">
    <property type="entry name" value="HD-domain/PDEase-like"/>
    <property type="match status" value="1"/>
</dbReference>
<dbReference type="RefSeq" id="WP_111524965.1">
    <property type="nucleotide sequence ID" value="NZ_CP032364.1"/>
</dbReference>
<accession>A0A385PZC6</accession>
<dbReference type="PANTHER" id="PTHR30005:SF0">
    <property type="entry name" value="RETROGRADE REGULATION PROTEIN 2"/>
    <property type="match status" value="1"/>
</dbReference>
<dbReference type="InterPro" id="IPR050273">
    <property type="entry name" value="GppA/Ppx_hydrolase"/>
</dbReference>
<dbReference type="InterPro" id="IPR048950">
    <property type="entry name" value="Ppx_GppA_C"/>
</dbReference>